<feature type="binding site" evidence="7">
    <location>
        <position position="99"/>
    </location>
    <ligand>
        <name>[2Fe-2S] cluster</name>
        <dbReference type="ChEBI" id="CHEBI:190135"/>
    </ligand>
</feature>
<evidence type="ECO:0000256" key="3">
    <source>
        <dbReference type="ARBA" id="ARBA00022723"/>
    </source>
</evidence>
<feature type="binding site" evidence="7">
    <location>
        <position position="135"/>
    </location>
    <ligand>
        <name>[2Fe-2S] cluster</name>
        <dbReference type="ChEBI" id="CHEBI:190135"/>
    </ligand>
</feature>
<dbReference type="GO" id="GO:0046872">
    <property type="term" value="F:metal ion binding"/>
    <property type="evidence" value="ECO:0007669"/>
    <property type="project" value="UniProtKB-KW"/>
</dbReference>
<organism evidence="8 9">
    <name type="scientific">Flavobacterium agri</name>
    <dbReference type="NCBI Taxonomy" id="2743471"/>
    <lineage>
        <taxon>Bacteria</taxon>
        <taxon>Pseudomonadati</taxon>
        <taxon>Bacteroidota</taxon>
        <taxon>Flavobacteriia</taxon>
        <taxon>Flavobacteriales</taxon>
        <taxon>Flavobacteriaceae</taxon>
        <taxon>Flavobacterium</taxon>
    </lineage>
</organism>
<feature type="binding site" evidence="7">
    <location>
        <position position="139"/>
    </location>
    <ligand>
        <name>[2Fe-2S] cluster</name>
        <dbReference type="ChEBI" id="CHEBI:190135"/>
    </ligand>
</feature>
<dbReference type="FunFam" id="1.10.10.1590:FF:000001">
    <property type="entry name" value="NADH-quinone oxidoreductase subunit E"/>
    <property type="match status" value="1"/>
</dbReference>
<evidence type="ECO:0000256" key="6">
    <source>
        <dbReference type="ARBA" id="ARBA00034078"/>
    </source>
</evidence>
<dbReference type="EMBL" id="JACBJI010000002">
    <property type="protein sequence ID" value="NYA70418.1"/>
    <property type="molecule type" value="Genomic_DNA"/>
</dbReference>
<evidence type="ECO:0000313" key="8">
    <source>
        <dbReference type="EMBL" id="NYA70418.1"/>
    </source>
</evidence>
<sequence length="184" mass="20790">MDRSIRIHQDINITDALMARINELLSHYPDDKRKSALLPILHEVQDAHDNWLSVELMDKVAEIIGIKPIEVYEVASFYTMYNLKPIGKYMFEFCQTSCCAINGVENLMDYTCDKLGIEVGKTTADGMFTVKGVECLGACGYAPMMQLGDFYHENLTPAKIDQLIEDCRAGKINMTNHGTEDITR</sequence>
<dbReference type="InterPro" id="IPR041921">
    <property type="entry name" value="NuoE_N"/>
</dbReference>
<dbReference type="CDD" id="cd03064">
    <property type="entry name" value="TRX_Fd_NuoE"/>
    <property type="match status" value="1"/>
</dbReference>
<dbReference type="Proteomes" id="UP000535020">
    <property type="component" value="Unassembled WGS sequence"/>
</dbReference>
<accession>A0A7Y8Y0S1</accession>
<evidence type="ECO:0000256" key="2">
    <source>
        <dbReference type="ARBA" id="ARBA00022714"/>
    </source>
</evidence>
<dbReference type="AlphaFoldDB" id="A0A7Y8Y0S1"/>
<dbReference type="PANTHER" id="PTHR10371">
    <property type="entry name" value="NADH DEHYDROGENASE UBIQUINONE FLAVOPROTEIN 2, MITOCHONDRIAL"/>
    <property type="match status" value="1"/>
</dbReference>
<evidence type="ECO:0000256" key="1">
    <source>
        <dbReference type="ARBA" id="ARBA00010643"/>
    </source>
</evidence>
<keyword evidence="2 7" id="KW-0001">2Fe-2S</keyword>
<dbReference type="RefSeq" id="WP_176005230.1">
    <property type="nucleotide sequence ID" value="NZ_JABWMI010000006.1"/>
</dbReference>
<dbReference type="SUPFAM" id="SSF52833">
    <property type="entry name" value="Thioredoxin-like"/>
    <property type="match status" value="1"/>
</dbReference>
<dbReference type="InterPro" id="IPR042128">
    <property type="entry name" value="NuoE_dom"/>
</dbReference>
<gene>
    <name evidence="8" type="ORF">HZF10_05760</name>
</gene>
<protein>
    <submittedName>
        <fullName evidence="8">NAD(P)H-dependent oxidoreductase subunit E</fullName>
    </submittedName>
</protein>
<dbReference type="InterPro" id="IPR002023">
    <property type="entry name" value="NuoE-like"/>
</dbReference>
<keyword evidence="3 7" id="KW-0479">Metal-binding</keyword>
<proteinExistence type="inferred from homology"/>
<dbReference type="Gene3D" id="1.10.10.1590">
    <property type="entry name" value="NADH-quinone oxidoreductase subunit E"/>
    <property type="match status" value="1"/>
</dbReference>
<comment type="similarity">
    <text evidence="1">Belongs to the complex I 24 kDa subunit family.</text>
</comment>
<dbReference type="Pfam" id="PF01257">
    <property type="entry name" value="2Fe-2S_thioredx"/>
    <property type="match status" value="1"/>
</dbReference>
<comment type="cofactor">
    <cofactor evidence="7">
        <name>[2Fe-2S] cluster</name>
        <dbReference type="ChEBI" id="CHEBI:190135"/>
    </cofactor>
    <text evidence="7">Binds 1 [2Fe-2S] cluster.</text>
</comment>
<dbReference type="GO" id="GO:0003954">
    <property type="term" value="F:NADH dehydrogenase activity"/>
    <property type="evidence" value="ECO:0007669"/>
    <property type="project" value="TreeGrafter"/>
</dbReference>
<evidence type="ECO:0000256" key="4">
    <source>
        <dbReference type="ARBA" id="ARBA00023004"/>
    </source>
</evidence>
<evidence type="ECO:0000313" key="9">
    <source>
        <dbReference type="Proteomes" id="UP000535020"/>
    </source>
</evidence>
<feature type="binding site" evidence="7">
    <location>
        <position position="94"/>
    </location>
    <ligand>
        <name>[2Fe-2S] cluster</name>
        <dbReference type="ChEBI" id="CHEBI:190135"/>
    </ligand>
</feature>
<keyword evidence="5 7" id="KW-0411">Iron-sulfur</keyword>
<dbReference type="PIRSF" id="PIRSF000216">
    <property type="entry name" value="NADH_DH_24kDa"/>
    <property type="match status" value="1"/>
</dbReference>
<evidence type="ECO:0000256" key="7">
    <source>
        <dbReference type="PIRSR" id="PIRSR000216-1"/>
    </source>
</evidence>
<dbReference type="InterPro" id="IPR036249">
    <property type="entry name" value="Thioredoxin-like_sf"/>
</dbReference>
<keyword evidence="4 7" id="KW-0408">Iron</keyword>
<reference evidence="8 9" key="1">
    <citation type="submission" date="2020-07" db="EMBL/GenBank/DDBJ databases">
        <authorList>
            <person name="Sun Q."/>
        </authorList>
    </citation>
    <scope>NUCLEOTIDE SEQUENCE [LARGE SCALE GENOMIC DNA]</scope>
    <source>
        <strain evidence="8 9">MAH-1</strain>
    </source>
</reference>
<comment type="cofactor">
    <cofactor evidence="6">
        <name>[2Fe-2S] cluster</name>
        <dbReference type="ChEBI" id="CHEBI:190135"/>
    </cofactor>
</comment>
<keyword evidence="9" id="KW-1185">Reference proteome</keyword>
<comment type="caution">
    <text evidence="8">The sequence shown here is derived from an EMBL/GenBank/DDBJ whole genome shotgun (WGS) entry which is preliminary data.</text>
</comment>
<dbReference type="PROSITE" id="PS01099">
    <property type="entry name" value="COMPLEX1_24K"/>
    <property type="match status" value="1"/>
</dbReference>
<dbReference type="PANTHER" id="PTHR10371:SF3">
    <property type="entry name" value="NADH DEHYDROGENASE [UBIQUINONE] FLAVOPROTEIN 2, MITOCHONDRIAL"/>
    <property type="match status" value="1"/>
</dbReference>
<dbReference type="NCBIfam" id="TIGR01958">
    <property type="entry name" value="nuoE_fam"/>
    <property type="match status" value="1"/>
</dbReference>
<name>A0A7Y8Y0S1_9FLAO</name>
<dbReference type="GO" id="GO:0051537">
    <property type="term" value="F:2 iron, 2 sulfur cluster binding"/>
    <property type="evidence" value="ECO:0007669"/>
    <property type="project" value="UniProtKB-KW"/>
</dbReference>
<evidence type="ECO:0000256" key="5">
    <source>
        <dbReference type="ARBA" id="ARBA00023014"/>
    </source>
</evidence>
<dbReference type="Gene3D" id="3.40.30.10">
    <property type="entry name" value="Glutaredoxin"/>
    <property type="match status" value="1"/>
</dbReference>